<dbReference type="GO" id="GO:0005886">
    <property type="term" value="C:plasma membrane"/>
    <property type="evidence" value="ECO:0007669"/>
    <property type="project" value="UniProtKB-SubCell"/>
</dbReference>
<dbReference type="InterPro" id="IPR003660">
    <property type="entry name" value="HAMP_dom"/>
</dbReference>
<dbReference type="InterPro" id="IPR005467">
    <property type="entry name" value="His_kinase_dom"/>
</dbReference>
<keyword evidence="5" id="KW-0597">Phosphoprotein</keyword>
<keyword evidence="9 17" id="KW-0418">Kinase</keyword>
<evidence type="ECO:0000256" key="3">
    <source>
        <dbReference type="ARBA" id="ARBA00012438"/>
    </source>
</evidence>
<dbReference type="Gene3D" id="3.30.450.20">
    <property type="entry name" value="PAS domain"/>
    <property type="match status" value="1"/>
</dbReference>
<evidence type="ECO:0000256" key="11">
    <source>
        <dbReference type="ARBA" id="ARBA00022989"/>
    </source>
</evidence>
<evidence type="ECO:0000259" key="16">
    <source>
        <dbReference type="PROSITE" id="PS50885"/>
    </source>
</evidence>
<keyword evidence="12" id="KW-0902">Two-component regulatory system</keyword>
<evidence type="ECO:0000256" key="14">
    <source>
        <dbReference type="SAM" id="Phobius"/>
    </source>
</evidence>
<evidence type="ECO:0000259" key="15">
    <source>
        <dbReference type="PROSITE" id="PS50109"/>
    </source>
</evidence>
<gene>
    <name evidence="17" type="ORF">INF28_07675</name>
</gene>
<comment type="caution">
    <text evidence="17">The sequence shown here is derived from an EMBL/GenBank/DDBJ whole genome shotgun (WGS) entry which is preliminary data.</text>
</comment>
<dbReference type="AlphaFoldDB" id="A0A9D5M1D3"/>
<dbReference type="GO" id="GO:0000155">
    <property type="term" value="F:phosphorelay sensor kinase activity"/>
    <property type="evidence" value="ECO:0007669"/>
    <property type="project" value="InterPro"/>
</dbReference>
<dbReference type="Pfam" id="PF02743">
    <property type="entry name" value="dCache_1"/>
    <property type="match status" value="1"/>
</dbReference>
<dbReference type="PANTHER" id="PTHR34220">
    <property type="entry name" value="SENSOR HISTIDINE KINASE YPDA"/>
    <property type="match status" value="1"/>
</dbReference>
<keyword evidence="6" id="KW-0808">Transferase</keyword>
<keyword evidence="18" id="KW-1185">Reference proteome</keyword>
<evidence type="ECO:0000256" key="7">
    <source>
        <dbReference type="ARBA" id="ARBA00022692"/>
    </source>
</evidence>
<proteinExistence type="predicted"/>
<dbReference type="Pfam" id="PF06580">
    <property type="entry name" value="His_kinase"/>
    <property type="match status" value="1"/>
</dbReference>
<evidence type="ECO:0000256" key="13">
    <source>
        <dbReference type="ARBA" id="ARBA00023136"/>
    </source>
</evidence>
<sequence length="571" mass="65306">MSHMNQVKRFLKSTFFRFMAAFLVVAVFPMILFSALIINYFAENHRRVILQNYQSSLAGMADKMDTTYLDAVNILHEIDAQYLFSSDAPAMLRYYLNKNSNLENIIFVAPDGVWELESKENKYKNVFFDFQDAEWFEAMREKGEDVVITHLHDQPYFNGVNDYVISIVKNYYDHSGEYAGMIILDLNINYFLDLYRSSGMSDVEKLEVVDQNNICIYSTSVYEIGGDFVPENLNRLNAEPTDAAVNDLGDAFYLVAKSENMGNTLFLQLNNRRIFADLYNMQKYLLILGIFAVMVIVCLSVYFAFSMSEPLKAVLQKLQKIKAGNFDLEKTPCRDDEIGIISSGVDDMIRDLKAYIDKEYFYQLKQKQTELKALKMQIKPHYIYNTLEIIRVTAKEEKAGKTAVMISALAEQLRYLLDTGSEFASLEDELNNVKRYIELMQFRFENSVDINIDYQVDEQALSYRVPKIILQPIVENIFKHAISETTTHLLIAIHVTCTENGIEAAVFDNGRGMDGQVAAAVLSQDSSENVHIGLKSVDERIKLLYGNEYGLMIQSETGMGTLVKILLPKSE</sequence>
<evidence type="ECO:0000256" key="12">
    <source>
        <dbReference type="ARBA" id="ARBA00023012"/>
    </source>
</evidence>
<dbReference type="SUPFAM" id="SSF55874">
    <property type="entry name" value="ATPase domain of HSP90 chaperone/DNA topoisomerase II/histidine kinase"/>
    <property type="match status" value="1"/>
</dbReference>
<evidence type="ECO:0000256" key="8">
    <source>
        <dbReference type="ARBA" id="ARBA00022741"/>
    </source>
</evidence>
<dbReference type="InterPro" id="IPR010559">
    <property type="entry name" value="Sig_transdc_His_kin_internal"/>
</dbReference>
<dbReference type="Gene3D" id="6.10.340.10">
    <property type="match status" value="1"/>
</dbReference>
<comment type="subcellular location">
    <subcellularLocation>
        <location evidence="2">Cell membrane</location>
        <topology evidence="2">Multi-pass membrane protein</topology>
    </subcellularLocation>
</comment>
<dbReference type="InterPro" id="IPR036890">
    <property type="entry name" value="HATPase_C_sf"/>
</dbReference>
<keyword evidence="13 14" id="KW-0472">Membrane</keyword>
<protein>
    <recommendedName>
        <fullName evidence="3">histidine kinase</fullName>
        <ecNumber evidence="3">2.7.13.3</ecNumber>
    </recommendedName>
</protein>
<evidence type="ECO:0000256" key="5">
    <source>
        <dbReference type="ARBA" id="ARBA00022553"/>
    </source>
</evidence>
<dbReference type="PROSITE" id="PS50109">
    <property type="entry name" value="HIS_KIN"/>
    <property type="match status" value="1"/>
</dbReference>
<keyword evidence="10" id="KW-0067">ATP-binding</keyword>
<feature type="transmembrane region" description="Helical" evidence="14">
    <location>
        <begin position="20"/>
        <end position="42"/>
    </location>
</feature>
<dbReference type="Gene3D" id="3.30.565.10">
    <property type="entry name" value="Histidine kinase-like ATPase, C-terminal domain"/>
    <property type="match status" value="1"/>
</dbReference>
<evidence type="ECO:0000256" key="10">
    <source>
        <dbReference type="ARBA" id="ARBA00022840"/>
    </source>
</evidence>
<dbReference type="EC" id="2.7.13.3" evidence="3"/>
<keyword evidence="8" id="KW-0547">Nucleotide-binding</keyword>
<evidence type="ECO:0000256" key="9">
    <source>
        <dbReference type="ARBA" id="ARBA00022777"/>
    </source>
</evidence>
<evidence type="ECO:0000256" key="4">
    <source>
        <dbReference type="ARBA" id="ARBA00022475"/>
    </source>
</evidence>
<dbReference type="InterPro" id="IPR033479">
    <property type="entry name" value="dCache_1"/>
</dbReference>
<dbReference type="PANTHER" id="PTHR34220:SF11">
    <property type="entry name" value="SENSOR PROTEIN KINASE HPTS"/>
    <property type="match status" value="1"/>
</dbReference>
<dbReference type="InterPro" id="IPR003594">
    <property type="entry name" value="HATPase_dom"/>
</dbReference>
<evidence type="ECO:0000313" key="17">
    <source>
        <dbReference type="EMBL" id="MBE5040341.1"/>
    </source>
</evidence>
<evidence type="ECO:0000256" key="2">
    <source>
        <dbReference type="ARBA" id="ARBA00004651"/>
    </source>
</evidence>
<dbReference type="RefSeq" id="WP_226392892.1">
    <property type="nucleotide sequence ID" value="NZ_JADCKB010000014.1"/>
</dbReference>
<reference evidence="17" key="1">
    <citation type="submission" date="2020-10" db="EMBL/GenBank/DDBJ databases">
        <title>ChiBAC.</title>
        <authorList>
            <person name="Zenner C."/>
            <person name="Hitch T.C.A."/>
            <person name="Clavel T."/>
        </authorList>
    </citation>
    <scope>NUCLEOTIDE SEQUENCE</scope>
    <source>
        <strain evidence="17">DSM 107454</strain>
    </source>
</reference>
<evidence type="ECO:0000256" key="6">
    <source>
        <dbReference type="ARBA" id="ARBA00022679"/>
    </source>
</evidence>
<dbReference type="GO" id="GO:0005524">
    <property type="term" value="F:ATP binding"/>
    <property type="evidence" value="ECO:0007669"/>
    <property type="project" value="UniProtKB-KW"/>
</dbReference>
<keyword evidence="7 14" id="KW-0812">Transmembrane</keyword>
<dbReference type="EMBL" id="JADCKB010000014">
    <property type="protein sequence ID" value="MBE5040341.1"/>
    <property type="molecule type" value="Genomic_DNA"/>
</dbReference>
<dbReference type="Pfam" id="PF02518">
    <property type="entry name" value="HATPase_c"/>
    <property type="match status" value="1"/>
</dbReference>
<keyword evidence="11 14" id="KW-1133">Transmembrane helix</keyword>
<dbReference type="CDD" id="cd18773">
    <property type="entry name" value="PDC1_HK_sensor"/>
    <property type="match status" value="1"/>
</dbReference>
<feature type="domain" description="HAMP" evidence="16">
    <location>
        <begin position="305"/>
        <end position="357"/>
    </location>
</feature>
<feature type="domain" description="Histidine kinase" evidence="15">
    <location>
        <begin position="378"/>
        <end position="571"/>
    </location>
</feature>
<name>A0A9D5M1D3_9FIRM</name>
<dbReference type="SUPFAM" id="SSF158472">
    <property type="entry name" value="HAMP domain-like"/>
    <property type="match status" value="1"/>
</dbReference>
<dbReference type="InterPro" id="IPR050640">
    <property type="entry name" value="Bact_2-comp_sensor_kinase"/>
</dbReference>
<evidence type="ECO:0000256" key="1">
    <source>
        <dbReference type="ARBA" id="ARBA00000085"/>
    </source>
</evidence>
<organism evidence="17 18">
    <name type="scientific">Ructibacterium gallinarum</name>
    <dbReference type="NCBI Taxonomy" id="2779355"/>
    <lineage>
        <taxon>Bacteria</taxon>
        <taxon>Bacillati</taxon>
        <taxon>Bacillota</taxon>
        <taxon>Clostridia</taxon>
        <taxon>Eubacteriales</taxon>
        <taxon>Oscillospiraceae</taxon>
        <taxon>Ructibacterium</taxon>
    </lineage>
</organism>
<feature type="transmembrane region" description="Helical" evidence="14">
    <location>
        <begin position="284"/>
        <end position="305"/>
    </location>
</feature>
<keyword evidence="4" id="KW-1003">Cell membrane</keyword>
<comment type="catalytic activity">
    <reaction evidence="1">
        <text>ATP + protein L-histidine = ADP + protein N-phospho-L-histidine.</text>
        <dbReference type="EC" id="2.7.13.3"/>
    </reaction>
</comment>
<dbReference type="Proteomes" id="UP000806542">
    <property type="component" value="Unassembled WGS sequence"/>
</dbReference>
<evidence type="ECO:0000313" key="18">
    <source>
        <dbReference type="Proteomes" id="UP000806542"/>
    </source>
</evidence>
<dbReference type="PROSITE" id="PS50885">
    <property type="entry name" value="HAMP"/>
    <property type="match status" value="1"/>
</dbReference>
<accession>A0A9D5M1D3</accession>